<dbReference type="NCBIfam" id="TIGR00152">
    <property type="entry name" value="dephospho-CoA kinase"/>
    <property type="match status" value="1"/>
</dbReference>
<dbReference type="Pfam" id="PF13263">
    <property type="entry name" value="PHP_C"/>
    <property type="match status" value="1"/>
</dbReference>
<protein>
    <recommendedName>
        <fullName evidence="4">Polymerase/histidinol phosphatase N-terminal domain-containing protein</fullName>
    </recommendedName>
</protein>
<accession>A0A381QZ84</accession>
<keyword evidence="3" id="KW-1133">Transmembrane helix</keyword>
<dbReference type="InterPro" id="IPR027417">
    <property type="entry name" value="P-loop_NTPase"/>
</dbReference>
<feature type="transmembrane region" description="Helical" evidence="3">
    <location>
        <begin position="53"/>
        <end position="79"/>
    </location>
</feature>
<dbReference type="PROSITE" id="PS51219">
    <property type="entry name" value="DPCK"/>
    <property type="match status" value="1"/>
</dbReference>
<dbReference type="InterPro" id="IPR004013">
    <property type="entry name" value="PHP_dom"/>
</dbReference>
<dbReference type="Pfam" id="PF02811">
    <property type="entry name" value="PHP"/>
    <property type="match status" value="1"/>
</dbReference>
<keyword evidence="1" id="KW-0547">Nucleotide-binding</keyword>
<dbReference type="GO" id="GO:0005524">
    <property type="term" value="F:ATP binding"/>
    <property type="evidence" value="ECO:0007669"/>
    <property type="project" value="UniProtKB-KW"/>
</dbReference>
<organism evidence="5">
    <name type="scientific">marine metagenome</name>
    <dbReference type="NCBI Taxonomy" id="408172"/>
    <lineage>
        <taxon>unclassified sequences</taxon>
        <taxon>metagenomes</taxon>
        <taxon>ecological metagenomes</taxon>
    </lineage>
</organism>
<dbReference type="PANTHER" id="PTHR10695">
    <property type="entry name" value="DEPHOSPHO-COA KINASE-RELATED"/>
    <property type="match status" value="1"/>
</dbReference>
<dbReference type="SUPFAM" id="SSF52540">
    <property type="entry name" value="P-loop containing nucleoside triphosphate hydrolases"/>
    <property type="match status" value="1"/>
</dbReference>
<dbReference type="EMBL" id="UINC01001605">
    <property type="protein sequence ID" value="SUZ84752.1"/>
    <property type="molecule type" value="Genomic_DNA"/>
</dbReference>
<dbReference type="SMART" id="SM00481">
    <property type="entry name" value="POLIIIAc"/>
    <property type="match status" value="1"/>
</dbReference>
<dbReference type="Pfam" id="PF01121">
    <property type="entry name" value="CoaE"/>
    <property type="match status" value="1"/>
</dbReference>
<evidence type="ECO:0000256" key="3">
    <source>
        <dbReference type="SAM" id="Phobius"/>
    </source>
</evidence>
<name>A0A381QZ84_9ZZZZ</name>
<evidence type="ECO:0000256" key="2">
    <source>
        <dbReference type="ARBA" id="ARBA00022840"/>
    </source>
</evidence>
<dbReference type="InterPro" id="IPR032816">
    <property type="entry name" value="VTT_dom"/>
</dbReference>
<evidence type="ECO:0000256" key="1">
    <source>
        <dbReference type="ARBA" id="ARBA00022741"/>
    </source>
</evidence>
<proteinExistence type="inferred from homology"/>
<feature type="transmembrane region" description="Helical" evidence="3">
    <location>
        <begin position="174"/>
        <end position="196"/>
    </location>
</feature>
<keyword evidence="3" id="KW-0812">Transmembrane</keyword>
<dbReference type="InterPro" id="IPR003141">
    <property type="entry name" value="Pol/His_phosphatase_N"/>
</dbReference>
<dbReference type="InterPro" id="IPR016195">
    <property type="entry name" value="Pol/histidinol_Pase-like"/>
</dbReference>
<feature type="transmembrane region" description="Helical" evidence="3">
    <location>
        <begin position="12"/>
        <end position="33"/>
    </location>
</feature>
<dbReference type="AlphaFoldDB" id="A0A381QZ84"/>
<evidence type="ECO:0000259" key="4">
    <source>
        <dbReference type="SMART" id="SM00481"/>
    </source>
</evidence>
<keyword evidence="3" id="KW-0472">Membrane</keyword>
<sequence>MIEWIGANIATYGPWLVGGMAMMETALIIGLILPTEPTLVVATAFALQGHFSFASVVGAALLGAALGDSAGFVIGRWGGHRVLSGRGRVGRMARRHQDRAFDLFERHAGLSVSLARMVPFVRTLMPLVAGSTGVKYRHFLVFDFLGIAGWGFIGLGIAYAGARSWEIGVGSVGLWWATLGGAVLIAVFLVVKGLVLNTSAVGNVVSVGLTGNIAAGKSTVASLWRDIGVPVAGADEMARGVVEPGSSGLAAVVEAFGEDILESDGSLNREALSSVVFQDEKARRRLEAIVHPRIWVLRDRWMRERMAGHDKICVSEIPLLFEVGLENEFDATVVVDASQQIRLDRLREERNFSPEQAQAIMRAQMDTELKRERATHVLVNDGDIEGLEDQALEVLAQLRRNAVDRSKPKEGRLRIDMHMHTQTSFDCLSDPRKVLAAASARGVQRIAITDHNRVTTALDMAEAFPDSVIPGEEVKTKEGIDVIGLYIQEEIPKGTPAAEVCRRVKDQGGLVYLPHPYARGKGGSGRYAEELAPQVDIIEVFNGRLHPGHLNVHGEELAERWSKPRGAGSDAHMLGEVAGAWVEVAQHPNEPAALLAALEHAEVRGVTTPWAVHLASTWAKVRKRLPRAPN</sequence>
<dbReference type="HAMAP" id="MF_00376">
    <property type="entry name" value="Dephospho_CoA_kinase"/>
    <property type="match status" value="1"/>
</dbReference>
<dbReference type="Gene3D" id="3.20.20.140">
    <property type="entry name" value="Metal-dependent hydrolases"/>
    <property type="match status" value="1"/>
</dbReference>
<dbReference type="PANTHER" id="PTHR10695:SF46">
    <property type="entry name" value="BIFUNCTIONAL COENZYME A SYNTHASE-RELATED"/>
    <property type="match status" value="1"/>
</dbReference>
<gene>
    <name evidence="5" type="ORF">METZ01_LOCUS37606</name>
</gene>
<dbReference type="GO" id="GO:0015937">
    <property type="term" value="P:coenzyme A biosynthetic process"/>
    <property type="evidence" value="ECO:0007669"/>
    <property type="project" value="InterPro"/>
</dbReference>
<dbReference type="SUPFAM" id="SSF89550">
    <property type="entry name" value="PHP domain-like"/>
    <property type="match status" value="1"/>
</dbReference>
<dbReference type="CDD" id="cd07432">
    <property type="entry name" value="PHP_HisPPase"/>
    <property type="match status" value="1"/>
</dbReference>
<dbReference type="Gene3D" id="3.40.50.300">
    <property type="entry name" value="P-loop containing nucleotide triphosphate hydrolases"/>
    <property type="match status" value="1"/>
</dbReference>
<feature type="domain" description="Polymerase/histidinol phosphatase N-terminal" evidence="4">
    <location>
        <begin position="415"/>
        <end position="478"/>
    </location>
</feature>
<keyword evidence="2" id="KW-0067">ATP-binding</keyword>
<dbReference type="GO" id="GO:0004140">
    <property type="term" value="F:dephospho-CoA kinase activity"/>
    <property type="evidence" value="ECO:0007669"/>
    <property type="project" value="InterPro"/>
</dbReference>
<dbReference type="CDD" id="cd02022">
    <property type="entry name" value="DPCK"/>
    <property type="match status" value="1"/>
</dbReference>
<reference evidence="5" key="1">
    <citation type="submission" date="2018-05" db="EMBL/GenBank/DDBJ databases">
        <authorList>
            <person name="Lanie J.A."/>
            <person name="Ng W.-L."/>
            <person name="Kazmierczak K.M."/>
            <person name="Andrzejewski T.M."/>
            <person name="Davidsen T.M."/>
            <person name="Wayne K.J."/>
            <person name="Tettelin H."/>
            <person name="Glass J.I."/>
            <person name="Rusch D."/>
            <person name="Podicherti R."/>
            <person name="Tsui H.-C.T."/>
            <person name="Winkler M.E."/>
        </authorList>
    </citation>
    <scope>NUCLEOTIDE SEQUENCE</scope>
</reference>
<feature type="transmembrane region" description="Helical" evidence="3">
    <location>
        <begin position="139"/>
        <end position="162"/>
    </location>
</feature>
<dbReference type="Pfam" id="PF09335">
    <property type="entry name" value="VTT_dom"/>
    <property type="match status" value="1"/>
</dbReference>
<evidence type="ECO:0000313" key="5">
    <source>
        <dbReference type="EMBL" id="SUZ84752.1"/>
    </source>
</evidence>
<dbReference type="InterPro" id="IPR001977">
    <property type="entry name" value="Depp_CoAkinase"/>
</dbReference>